<dbReference type="Proteomes" id="UP001189624">
    <property type="component" value="Chromosome 1"/>
</dbReference>
<reference evidence="13" key="1">
    <citation type="submission" date="2023-10" db="EMBL/GenBank/DDBJ databases">
        <authorList>
            <person name="Domelevo Entfellner J.-B."/>
        </authorList>
    </citation>
    <scope>NUCLEOTIDE SEQUENCE</scope>
</reference>
<evidence type="ECO:0000256" key="5">
    <source>
        <dbReference type="ARBA" id="ARBA00023016"/>
    </source>
</evidence>
<feature type="compositionally biased region" description="Polar residues" evidence="11">
    <location>
        <begin position="446"/>
        <end position="459"/>
    </location>
</feature>
<proteinExistence type="inferred from homology"/>
<dbReference type="SMART" id="SM00415">
    <property type="entry name" value="HSF"/>
    <property type="match status" value="1"/>
</dbReference>
<keyword evidence="6" id="KW-0238">DNA-binding</keyword>
<evidence type="ECO:0000256" key="10">
    <source>
        <dbReference type="SAM" id="Coils"/>
    </source>
</evidence>
<evidence type="ECO:0000313" key="13">
    <source>
        <dbReference type="EMBL" id="CAJ1887632.1"/>
    </source>
</evidence>
<evidence type="ECO:0000256" key="6">
    <source>
        <dbReference type="ARBA" id="ARBA00023125"/>
    </source>
</evidence>
<feature type="domain" description="HSF-type DNA-binding" evidence="12">
    <location>
        <begin position="145"/>
        <end position="169"/>
    </location>
</feature>
<accession>A0AA86V734</accession>
<dbReference type="PRINTS" id="PR00056">
    <property type="entry name" value="HSFDOMAIN"/>
</dbReference>
<keyword evidence="10" id="KW-0175">Coiled coil</keyword>
<dbReference type="FunFam" id="1.10.10.10:FF:000037">
    <property type="entry name" value="Heat stress transcription factor B-4"/>
    <property type="match status" value="1"/>
</dbReference>
<dbReference type="InterPro" id="IPR000232">
    <property type="entry name" value="HSF_DNA-bd"/>
</dbReference>
<keyword evidence="3" id="KW-0597">Phosphoprotein</keyword>
<dbReference type="GO" id="GO:0006357">
    <property type="term" value="P:regulation of transcription by RNA polymerase II"/>
    <property type="evidence" value="ECO:0007669"/>
    <property type="project" value="TreeGrafter"/>
</dbReference>
<organism evidence="13 14">
    <name type="scientific">Sphenostylis stenocarpa</name>
    <dbReference type="NCBI Taxonomy" id="92480"/>
    <lineage>
        <taxon>Eukaryota</taxon>
        <taxon>Viridiplantae</taxon>
        <taxon>Streptophyta</taxon>
        <taxon>Embryophyta</taxon>
        <taxon>Tracheophyta</taxon>
        <taxon>Spermatophyta</taxon>
        <taxon>Magnoliopsida</taxon>
        <taxon>eudicotyledons</taxon>
        <taxon>Gunneridae</taxon>
        <taxon>Pentapetalae</taxon>
        <taxon>rosids</taxon>
        <taxon>fabids</taxon>
        <taxon>Fabales</taxon>
        <taxon>Fabaceae</taxon>
        <taxon>Papilionoideae</taxon>
        <taxon>50 kb inversion clade</taxon>
        <taxon>NPAAA clade</taxon>
        <taxon>indigoferoid/millettioid clade</taxon>
        <taxon>Phaseoleae</taxon>
        <taxon>Sphenostylis</taxon>
    </lineage>
</organism>
<dbReference type="PANTHER" id="PTHR10015">
    <property type="entry name" value="HEAT SHOCK TRANSCRIPTION FACTOR"/>
    <property type="match status" value="1"/>
</dbReference>
<keyword evidence="8" id="KW-0539">Nucleus</keyword>
<dbReference type="AlphaFoldDB" id="A0AA86V734"/>
<evidence type="ECO:0000256" key="9">
    <source>
        <dbReference type="RuleBase" id="RU004020"/>
    </source>
</evidence>
<keyword evidence="14" id="KW-1185">Reference proteome</keyword>
<dbReference type="PROSITE" id="PS00434">
    <property type="entry name" value="HSF_DOMAIN"/>
    <property type="match status" value="1"/>
</dbReference>
<keyword evidence="4" id="KW-0805">Transcription regulation</keyword>
<dbReference type="InterPro" id="IPR036388">
    <property type="entry name" value="WH-like_DNA-bd_sf"/>
</dbReference>
<dbReference type="GO" id="GO:0003700">
    <property type="term" value="F:DNA-binding transcription factor activity"/>
    <property type="evidence" value="ECO:0007669"/>
    <property type="project" value="InterPro"/>
</dbReference>
<dbReference type="GO" id="GO:0005634">
    <property type="term" value="C:nucleus"/>
    <property type="evidence" value="ECO:0007669"/>
    <property type="project" value="UniProtKB-SubCell"/>
</dbReference>
<dbReference type="Gramene" id="rna-AYBTSS11_LOCUS2842">
    <property type="protein sequence ID" value="CAJ1887632.1"/>
    <property type="gene ID" value="gene-AYBTSS11_LOCUS2842"/>
</dbReference>
<dbReference type="EMBL" id="OY731398">
    <property type="protein sequence ID" value="CAJ1887632.1"/>
    <property type="molecule type" value="Genomic_DNA"/>
</dbReference>
<evidence type="ECO:0000256" key="3">
    <source>
        <dbReference type="ARBA" id="ARBA00022553"/>
    </source>
</evidence>
<feature type="region of interest" description="Disordered" evidence="11">
    <location>
        <begin position="440"/>
        <end position="469"/>
    </location>
</feature>
<dbReference type="GO" id="GO:0034605">
    <property type="term" value="P:cellular response to heat"/>
    <property type="evidence" value="ECO:0007669"/>
    <property type="project" value="TreeGrafter"/>
</dbReference>
<gene>
    <name evidence="13" type="ORF">AYBTSS11_LOCUS2842</name>
</gene>
<dbReference type="Pfam" id="PF00447">
    <property type="entry name" value="HSF_DNA-bind"/>
    <property type="match status" value="1"/>
</dbReference>
<evidence type="ECO:0000256" key="1">
    <source>
        <dbReference type="ARBA" id="ARBA00004123"/>
    </source>
</evidence>
<evidence type="ECO:0000256" key="8">
    <source>
        <dbReference type="ARBA" id="ARBA00023242"/>
    </source>
</evidence>
<name>A0AA86V734_9FABA</name>
<feature type="coiled-coil region" evidence="10">
    <location>
        <begin position="216"/>
        <end position="243"/>
    </location>
</feature>
<evidence type="ECO:0000313" key="14">
    <source>
        <dbReference type="Proteomes" id="UP001189624"/>
    </source>
</evidence>
<comment type="subcellular location">
    <subcellularLocation>
        <location evidence="1">Nucleus</location>
    </subcellularLocation>
</comment>
<dbReference type="GO" id="GO:0000978">
    <property type="term" value="F:RNA polymerase II cis-regulatory region sequence-specific DNA binding"/>
    <property type="evidence" value="ECO:0007669"/>
    <property type="project" value="TreeGrafter"/>
</dbReference>
<evidence type="ECO:0000256" key="2">
    <source>
        <dbReference type="ARBA" id="ARBA00011233"/>
    </source>
</evidence>
<comment type="similarity">
    <text evidence="9">Belongs to the HSF family.</text>
</comment>
<evidence type="ECO:0000256" key="4">
    <source>
        <dbReference type="ARBA" id="ARBA00023015"/>
    </source>
</evidence>
<dbReference type="Gene3D" id="1.10.10.10">
    <property type="entry name" value="Winged helix-like DNA-binding domain superfamily/Winged helix DNA-binding domain"/>
    <property type="match status" value="1"/>
</dbReference>
<keyword evidence="5" id="KW-0346">Stress response</keyword>
<evidence type="ECO:0000256" key="7">
    <source>
        <dbReference type="ARBA" id="ARBA00023163"/>
    </source>
</evidence>
<protein>
    <recommendedName>
        <fullName evidence="12">HSF-type DNA-binding domain-containing protein</fullName>
    </recommendedName>
</protein>
<dbReference type="SUPFAM" id="SSF46785">
    <property type="entry name" value="Winged helix' DNA-binding domain"/>
    <property type="match status" value="1"/>
</dbReference>
<evidence type="ECO:0000256" key="11">
    <source>
        <dbReference type="SAM" id="MobiDB-lite"/>
    </source>
</evidence>
<dbReference type="PANTHER" id="PTHR10015:SF337">
    <property type="entry name" value="HEAT STRESS TRANSCRIPTION FACTOR A-3"/>
    <property type="match status" value="1"/>
</dbReference>
<sequence length="487" mass="55071">MNPKQESDPQLIPEGQIGFSTTLLRTHEAFLSCSFPRHTSPSLPTRDIALSAYFLSSSVQPFSTMKPTSSTVSSSSKFPSSSAEFEKVISLQQPLECSQGNPVPAFLSKTFDLVEDPSLDPIISWASSGVSFVVWDPTLLAIHVLPRKFKHNNFSSFVRQLNTYGFRKIDSDKWEFFNEAFQRGKRHLLKNIQRRRPPQPHQFGSYIVPYYSDAGKAGLEFEIERLRKERSVLMQEVVELQQQQRTTLRRARQINQRLQSAEVIHRQMLSFLARLLESPAFLTCLQHEKEQRDIESPKVRRRFVKQHQGQTGISDFLKEGRIVRYQPDWRDVTIAAKIPEMCPASLEEGSDYLSRGLANELIEGAEHLISDPEVMPTADTIGLKSSSFALEDTLFKGKNVMNSNQKDVLAQEFVSFPEDLTKEAGLPEFSPLGTESIIKPEDGWNPTFNVSGAPSSSRNEPWGNPNHEGQEFGIISGMSDMWDLSSL</sequence>
<evidence type="ECO:0000259" key="12">
    <source>
        <dbReference type="PROSITE" id="PS00434"/>
    </source>
</evidence>
<dbReference type="InterPro" id="IPR036390">
    <property type="entry name" value="WH_DNA-bd_sf"/>
</dbReference>
<keyword evidence="7" id="KW-0804">Transcription</keyword>
<comment type="subunit">
    <text evidence="2">Homotrimer.</text>
</comment>